<comment type="caution">
    <text evidence="6">The sequence shown here is derived from an EMBL/GenBank/DDBJ whole genome shotgun (WGS) entry which is preliminary data.</text>
</comment>
<dbReference type="EMBL" id="WKPI01000019">
    <property type="protein sequence ID" value="MSC33643.1"/>
    <property type="molecule type" value="Genomic_DNA"/>
</dbReference>
<keyword evidence="9" id="KW-1185">Reference proteome</keyword>
<proteinExistence type="predicted"/>
<dbReference type="Proteomes" id="UP000480929">
    <property type="component" value="Unassembled WGS sequence"/>
</dbReference>
<dbReference type="EMBL" id="WKPJ01000017">
    <property type="protein sequence ID" value="MSA89888.1"/>
    <property type="molecule type" value="Genomic_DNA"/>
</dbReference>
<keyword evidence="1" id="KW-0560">Oxidoreductase</keyword>
<reference evidence="8 9" key="1">
    <citation type="journal article" date="2019" name="Nat. Med.">
        <title>A library of human gut bacterial isolates paired with longitudinal multiomics data enables mechanistic microbiome research.</title>
        <authorList>
            <person name="Poyet M."/>
            <person name="Groussin M."/>
            <person name="Gibbons S.M."/>
            <person name="Avila-Pacheco J."/>
            <person name="Jiang X."/>
            <person name="Kearney S.M."/>
            <person name="Perrotta A.R."/>
            <person name="Berdy B."/>
            <person name="Zhao S."/>
            <person name="Lieberman T.D."/>
            <person name="Swanson P.K."/>
            <person name="Smith M."/>
            <person name="Roesemann S."/>
            <person name="Alexander J.E."/>
            <person name="Rich S.A."/>
            <person name="Livny J."/>
            <person name="Vlamakis H."/>
            <person name="Clish C."/>
            <person name="Bullock K."/>
            <person name="Deik A."/>
            <person name="Scott J."/>
            <person name="Pierce K.A."/>
            <person name="Xavier R.J."/>
            <person name="Alm E.J."/>
        </authorList>
    </citation>
    <scope>NUCLEOTIDE SEQUENCE [LARGE SCALE GENOMIC DNA]</scope>
    <source>
        <strain evidence="6 8">BIOML-A4</strain>
        <strain evidence="7 9">BIOML-A5</strain>
    </source>
</reference>
<dbReference type="PANTHER" id="PTHR30524:SF0">
    <property type="entry name" value="ALTRONATE OXIDOREDUCTASE-RELATED"/>
    <property type="match status" value="1"/>
</dbReference>
<comment type="catalytic activity">
    <reaction evidence="3">
        <text>D-mannitol 1-phosphate + NAD(+) = beta-D-fructose 6-phosphate + NADH + H(+)</text>
        <dbReference type="Rhea" id="RHEA:19661"/>
        <dbReference type="ChEBI" id="CHEBI:15378"/>
        <dbReference type="ChEBI" id="CHEBI:57540"/>
        <dbReference type="ChEBI" id="CHEBI:57634"/>
        <dbReference type="ChEBI" id="CHEBI:57945"/>
        <dbReference type="ChEBI" id="CHEBI:61381"/>
        <dbReference type="EC" id="1.1.1.17"/>
    </reaction>
</comment>
<dbReference type="GO" id="GO:0008926">
    <property type="term" value="F:mannitol-1-phosphate 5-dehydrogenase activity"/>
    <property type="evidence" value="ECO:0007669"/>
    <property type="project" value="UniProtKB-EC"/>
</dbReference>
<evidence type="ECO:0000313" key="7">
    <source>
        <dbReference type="EMBL" id="MSC33643.1"/>
    </source>
</evidence>
<dbReference type="InterPro" id="IPR036291">
    <property type="entry name" value="NAD(P)-bd_dom_sf"/>
</dbReference>
<dbReference type="GO" id="GO:0005829">
    <property type="term" value="C:cytosol"/>
    <property type="evidence" value="ECO:0007669"/>
    <property type="project" value="TreeGrafter"/>
</dbReference>
<evidence type="ECO:0000256" key="1">
    <source>
        <dbReference type="ARBA" id="ARBA00023002"/>
    </source>
</evidence>
<dbReference type="AlphaFoldDB" id="A0A6N7S8L9"/>
<dbReference type="Pfam" id="PF08125">
    <property type="entry name" value="Mannitol_dh_C"/>
    <property type="match status" value="1"/>
</dbReference>
<evidence type="ECO:0000256" key="2">
    <source>
        <dbReference type="ARBA" id="ARBA00023027"/>
    </source>
</evidence>
<dbReference type="SUPFAM" id="SSF48179">
    <property type="entry name" value="6-phosphogluconate dehydrogenase C-terminal domain-like"/>
    <property type="match status" value="1"/>
</dbReference>
<dbReference type="PANTHER" id="PTHR30524">
    <property type="entry name" value="MANNITOL-1-PHOSPHATE 5-DEHYDROGENASE"/>
    <property type="match status" value="1"/>
</dbReference>
<feature type="domain" description="Mannitol dehydrogenase N-terminal" evidence="4">
    <location>
        <begin position="6"/>
        <end position="202"/>
    </location>
</feature>
<dbReference type="InterPro" id="IPR013328">
    <property type="entry name" value="6PGD_dom2"/>
</dbReference>
<protein>
    <submittedName>
        <fullName evidence="6">Uncharacterized protein</fullName>
    </submittedName>
</protein>
<evidence type="ECO:0000313" key="9">
    <source>
        <dbReference type="Proteomes" id="UP000480929"/>
    </source>
</evidence>
<dbReference type="Pfam" id="PF01232">
    <property type="entry name" value="Mannitol_dh"/>
    <property type="match status" value="1"/>
</dbReference>
<name>A0A6N7S8L9_9FIRM</name>
<dbReference type="GO" id="GO:0019592">
    <property type="term" value="P:mannitol catabolic process"/>
    <property type="evidence" value="ECO:0007669"/>
    <property type="project" value="TreeGrafter"/>
</dbReference>
<dbReference type="InterPro" id="IPR013131">
    <property type="entry name" value="Mannitol_DH_N"/>
</dbReference>
<evidence type="ECO:0000259" key="5">
    <source>
        <dbReference type="Pfam" id="PF08125"/>
    </source>
</evidence>
<evidence type="ECO:0000256" key="3">
    <source>
        <dbReference type="ARBA" id="ARBA00048615"/>
    </source>
</evidence>
<evidence type="ECO:0000313" key="6">
    <source>
        <dbReference type="EMBL" id="MSA89888.1"/>
    </source>
</evidence>
<dbReference type="InterPro" id="IPR013118">
    <property type="entry name" value="Mannitol_DH_C"/>
</dbReference>
<dbReference type="InterPro" id="IPR008927">
    <property type="entry name" value="6-PGluconate_DH-like_C_sf"/>
</dbReference>
<dbReference type="OrthoDB" id="271711at2"/>
<evidence type="ECO:0000313" key="8">
    <source>
        <dbReference type="Proteomes" id="UP000433575"/>
    </source>
</evidence>
<feature type="domain" description="Mannitol dehydrogenase C-terminal" evidence="5">
    <location>
        <begin position="220"/>
        <end position="358"/>
    </location>
</feature>
<organism evidence="6 8">
    <name type="scientific">Holdemania massiliensis</name>
    <dbReference type="NCBI Taxonomy" id="1468449"/>
    <lineage>
        <taxon>Bacteria</taxon>
        <taxon>Bacillati</taxon>
        <taxon>Bacillota</taxon>
        <taxon>Erysipelotrichia</taxon>
        <taxon>Erysipelotrichales</taxon>
        <taxon>Erysipelotrichaceae</taxon>
        <taxon>Holdemania</taxon>
    </lineage>
</organism>
<evidence type="ECO:0000259" key="4">
    <source>
        <dbReference type="Pfam" id="PF01232"/>
    </source>
</evidence>
<gene>
    <name evidence="7" type="ORF">GKD88_10975</name>
    <name evidence="6" type="ORF">GKE08_11175</name>
</gene>
<dbReference type="RefSeq" id="WP_154239044.1">
    <property type="nucleotide sequence ID" value="NZ_CALJPI010000214.1"/>
</dbReference>
<dbReference type="SUPFAM" id="SSF51735">
    <property type="entry name" value="NAD(P)-binding Rossmann-fold domains"/>
    <property type="match status" value="1"/>
</dbReference>
<dbReference type="Gene3D" id="1.10.1040.10">
    <property type="entry name" value="N-(1-d-carboxylethyl)-l-norvaline Dehydrogenase, domain 2"/>
    <property type="match status" value="1"/>
</dbReference>
<sequence>MKKKGNVVIIGAGRSGRGLHGEFCYKDGYLITFGDINAELIDQLNRQKQYLSFSENADGSGFDECVVSGYQAFHIHRDRPLYLQALAEADLIFTATFDDAFESIVQDIKDAIALRIKQDIHKQTALVVGANYIGLYDYFSKAFEQHLSAEEKKEYDRYYVLAESIIYRVSSFPTPQQKVRDLCSVQNDAFSCLQVNTAQIRKADQIVLPSFFVEEDDTLRFMHCKIWNVNTSHCSLAYLGQYYGYENVCDAANDDQISRMAYYAAEEAYQGLARRYGLPKVQDRETKLGLWAWYRDRTMKDTVIRVGNDPIRKLRRTDRFIGAALNALEYGILPVHICQNAAYGFYFHNEGDPRTDQLHEKIRTLGIEETIKAVCGLNPDSDAKDQLIYDLILAKYYDLAKTNPLDEYIQQG</sequence>
<dbReference type="Gene3D" id="3.40.50.720">
    <property type="entry name" value="NAD(P)-binding Rossmann-like Domain"/>
    <property type="match status" value="1"/>
</dbReference>
<keyword evidence="2" id="KW-0520">NAD</keyword>
<dbReference type="Proteomes" id="UP000433575">
    <property type="component" value="Unassembled WGS sequence"/>
</dbReference>
<accession>A0A6N7S8L9</accession>